<evidence type="ECO:0000259" key="2">
    <source>
        <dbReference type="Pfam" id="PF13731"/>
    </source>
</evidence>
<dbReference type="HOGENOM" id="CLU_067278_1_0_9"/>
<feature type="region of interest" description="Disordered" evidence="1">
    <location>
        <begin position="1"/>
        <end position="55"/>
    </location>
</feature>
<keyword evidence="4" id="KW-1185">Reference proteome</keyword>
<evidence type="ECO:0000313" key="4">
    <source>
        <dbReference type="Proteomes" id="UP000014127"/>
    </source>
</evidence>
<evidence type="ECO:0000256" key="1">
    <source>
        <dbReference type="SAM" id="MobiDB-lite"/>
    </source>
</evidence>
<dbReference type="EMBL" id="AHYR01000011">
    <property type="protein sequence ID" value="EOT39218.1"/>
    <property type="molecule type" value="Genomic_DNA"/>
</dbReference>
<dbReference type="PATRIC" id="fig|1139219.3.peg.2156"/>
<accession>S0KGE6</accession>
<organism evidence="3 4">
    <name type="scientific">Enterococcus dispar ATCC 51266</name>
    <dbReference type="NCBI Taxonomy" id="1139219"/>
    <lineage>
        <taxon>Bacteria</taxon>
        <taxon>Bacillati</taxon>
        <taxon>Bacillota</taxon>
        <taxon>Bacilli</taxon>
        <taxon>Lactobacillales</taxon>
        <taxon>Enterococcaceae</taxon>
        <taxon>Enterococcus</taxon>
    </lineage>
</organism>
<feature type="domain" description="WxL" evidence="2">
    <location>
        <begin position="10"/>
        <end position="224"/>
    </location>
</feature>
<comment type="caution">
    <text evidence="3">The sequence shown here is derived from an EMBL/GenBank/DDBJ whole genome shotgun (WGS) entry which is preliminary data.</text>
</comment>
<reference evidence="3 4" key="1">
    <citation type="submission" date="2013-03" db="EMBL/GenBank/DDBJ databases">
        <title>The Genome Sequence of Enterococcus dispar ATCC_51266 (Illumina only assembly).</title>
        <authorList>
            <consortium name="The Broad Institute Genomics Platform"/>
            <consortium name="The Broad Institute Genome Sequencing Center for Infectious Disease"/>
            <person name="Earl A."/>
            <person name="Russ C."/>
            <person name="Gilmore M."/>
            <person name="Surin D."/>
            <person name="Walker B."/>
            <person name="Young S."/>
            <person name="Zeng Q."/>
            <person name="Gargeya S."/>
            <person name="Fitzgerald M."/>
            <person name="Haas B."/>
            <person name="Abouelleil A."/>
            <person name="Allen A.W."/>
            <person name="Alvarado L."/>
            <person name="Arachchi H.M."/>
            <person name="Berlin A.M."/>
            <person name="Chapman S.B."/>
            <person name="Gainer-Dewar J."/>
            <person name="Goldberg J."/>
            <person name="Griggs A."/>
            <person name="Gujja S."/>
            <person name="Hansen M."/>
            <person name="Howarth C."/>
            <person name="Imamovic A."/>
            <person name="Ireland A."/>
            <person name="Larimer J."/>
            <person name="McCowan C."/>
            <person name="Murphy C."/>
            <person name="Pearson M."/>
            <person name="Poon T.W."/>
            <person name="Priest M."/>
            <person name="Roberts A."/>
            <person name="Saif S."/>
            <person name="Shea T."/>
            <person name="Sisk P."/>
            <person name="Sykes S."/>
            <person name="Wortman J."/>
            <person name="Nusbaum C."/>
            <person name="Birren B."/>
        </authorList>
    </citation>
    <scope>NUCLEOTIDE SEQUENCE [LARGE SCALE GENOMIC DNA]</scope>
    <source>
        <strain evidence="3 4">ATCC 51266</strain>
    </source>
</reference>
<sequence length="224" mass="23726">MTSGGNAEASETATHLNYQSNEDALIKPLDPLLPDPAKPVSPVDPTDPNGPATGIGGSLSLDFASSFQFGQQAISTKDKTYYAQAQEYVTAAGLKTSGPNYVQVTDIRGTGSGWRLAVKQTAQFQSATGKVLKGAELSFQQGEMVSNLSADLAPTAVSSFTLPLNSEVDVITAQAEKGMGTWLYRFGNDEATGVKGISLRVPGKTVKYAQRYQTALTWTLKDVP</sequence>
<dbReference type="eggNOG" id="ENOG5030E2P">
    <property type="taxonomic scope" value="Bacteria"/>
</dbReference>
<dbReference type="InterPro" id="IPR027994">
    <property type="entry name" value="WxL_dom"/>
</dbReference>
<dbReference type="RefSeq" id="WP_016173341.1">
    <property type="nucleotide sequence ID" value="NZ_ASWK01000001.1"/>
</dbReference>
<dbReference type="OrthoDB" id="2339326at2"/>
<dbReference type="Proteomes" id="UP000014127">
    <property type="component" value="Unassembled WGS sequence"/>
</dbReference>
<protein>
    <recommendedName>
        <fullName evidence="2">WxL domain-containing protein</fullName>
    </recommendedName>
</protein>
<feature type="compositionally biased region" description="Polar residues" evidence="1">
    <location>
        <begin position="1"/>
        <end position="22"/>
    </location>
</feature>
<gene>
    <name evidence="3" type="ORF">OMK_02214</name>
</gene>
<evidence type="ECO:0000313" key="3">
    <source>
        <dbReference type="EMBL" id="EOT39218.1"/>
    </source>
</evidence>
<proteinExistence type="predicted"/>
<dbReference type="AlphaFoldDB" id="S0KGE6"/>
<dbReference type="STRING" id="44009.RV01_GL000397"/>
<name>S0KGE6_9ENTE</name>
<dbReference type="Pfam" id="PF13731">
    <property type="entry name" value="WxL"/>
    <property type="match status" value="1"/>
</dbReference>